<feature type="compositionally biased region" description="Low complexity" evidence="1">
    <location>
        <begin position="98"/>
        <end position="107"/>
    </location>
</feature>
<accession>A0A1Y6C534</accession>
<dbReference type="PANTHER" id="PTHR34700:SF4">
    <property type="entry name" value="PHAGE-LIKE ELEMENT PBSX PROTEIN XKDP"/>
    <property type="match status" value="1"/>
</dbReference>
<evidence type="ECO:0000259" key="2">
    <source>
        <dbReference type="PROSITE" id="PS51782"/>
    </source>
</evidence>
<dbReference type="Pfam" id="PF01476">
    <property type="entry name" value="LysM"/>
    <property type="match status" value="1"/>
</dbReference>
<protein>
    <submittedName>
        <fullName evidence="3">LysM domain-containing protein</fullName>
    </submittedName>
</protein>
<dbReference type="RefSeq" id="WP_132321551.1">
    <property type="nucleotide sequence ID" value="NZ_FWZT01000014.1"/>
</dbReference>
<reference evidence="4" key="1">
    <citation type="submission" date="2017-04" db="EMBL/GenBank/DDBJ databases">
        <authorList>
            <person name="Varghese N."/>
            <person name="Submissions S."/>
        </authorList>
    </citation>
    <scope>NUCLEOTIDE SEQUENCE [LARGE SCALE GENOMIC DNA]</scope>
    <source>
        <strain evidence="4">RKEM611</strain>
    </source>
</reference>
<feature type="region of interest" description="Disordered" evidence="1">
    <location>
        <begin position="63"/>
        <end position="122"/>
    </location>
</feature>
<dbReference type="OrthoDB" id="5289978at2"/>
<dbReference type="AlphaFoldDB" id="A0A1Y6C534"/>
<dbReference type="Proteomes" id="UP000192907">
    <property type="component" value="Unassembled WGS sequence"/>
</dbReference>
<evidence type="ECO:0000256" key="1">
    <source>
        <dbReference type="SAM" id="MobiDB-lite"/>
    </source>
</evidence>
<evidence type="ECO:0000313" key="3">
    <source>
        <dbReference type="EMBL" id="SMF46209.1"/>
    </source>
</evidence>
<keyword evidence="4" id="KW-1185">Reference proteome</keyword>
<feature type="domain" description="LysM" evidence="2">
    <location>
        <begin position="217"/>
        <end position="265"/>
    </location>
</feature>
<sequence>MAKLIIFPLLLLITTHELMGQNQEINVGELDNLEQGFDDDQQFQNQQEGQDQFQNQQQEQFQNQGNGFENNGPINFGNQANFGDGNPLNFGVENGSQGNNLNFGNGDDFPDNSPAQAASEQGAMDEGFNQEMSEQNFLNNSLNQPADQMNMNTNNTMMNNPALDMEDVATSESPMNQATPFRLRGPLIKKVTEPNLFSGAPPLPGTMRQMAVGEAPEEYPVEVGDTLFDICDQLIDEPGYWPKLWALNPYIRNPHFIYPGMKLRFYPGDESNPPFLRVVTEDDVVPVDRGAIVEDELLAEDVTPLLTKAEKPNRTPVISPDELREFPELDEAFIREGDVFRTDHQKVIIPAFVFEEEQKALATIRGGTAGSFLLDKGQDIVIEKEEGVEVGATLSVIRPSGAVINPATEERVGYRYEFVGHIRVFRQFPDDEDLYGAKVVFNRTGIRPMDLVVPFLSVKRKVPYDLQSREAGDHLVVGFDFPYSFLGGRGSFIFLEQKNGKLEVGDTIKLFQDVRKASLGSEAKNLPLFQKFVAEAHIVDNRGTAATAFVIRDMFEVRLGDSTKSQVLEQ</sequence>
<dbReference type="InterPro" id="IPR018392">
    <property type="entry name" value="LysM"/>
</dbReference>
<gene>
    <name evidence="3" type="ORF">SAMN06296036_11429</name>
</gene>
<proteinExistence type="predicted"/>
<dbReference type="PROSITE" id="PS51782">
    <property type="entry name" value="LYSM"/>
    <property type="match status" value="1"/>
</dbReference>
<dbReference type="InterPro" id="IPR052196">
    <property type="entry name" value="Bact_Kbp"/>
</dbReference>
<dbReference type="Gene3D" id="3.10.350.10">
    <property type="entry name" value="LysM domain"/>
    <property type="match status" value="1"/>
</dbReference>
<dbReference type="STRING" id="1513793.SAMN06296036_11429"/>
<evidence type="ECO:0000313" key="4">
    <source>
        <dbReference type="Proteomes" id="UP000192907"/>
    </source>
</evidence>
<feature type="compositionally biased region" description="Low complexity" evidence="1">
    <location>
        <begin position="63"/>
        <end position="72"/>
    </location>
</feature>
<dbReference type="EMBL" id="FWZT01000014">
    <property type="protein sequence ID" value="SMF46209.1"/>
    <property type="molecule type" value="Genomic_DNA"/>
</dbReference>
<organism evidence="3 4">
    <name type="scientific">Pseudobacteriovorax antillogorgiicola</name>
    <dbReference type="NCBI Taxonomy" id="1513793"/>
    <lineage>
        <taxon>Bacteria</taxon>
        <taxon>Pseudomonadati</taxon>
        <taxon>Bdellovibrionota</taxon>
        <taxon>Oligoflexia</taxon>
        <taxon>Oligoflexales</taxon>
        <taxon>Pseudobacteriovoracaceae</taxon>
        <taxon>Pseudobacteriovorax</taxon>
    </lineage>
</organism>
<dbReference type="PANTHER" id="PTHR34700">
    <property type="entry name" value="POTASSIUM BINDING PROTEIN KBP"/>
    <property type="match status" value="1"/>
</dbReference>
<name>A0A1Y6C534_9BACT</name>
<dbReference type="InterPro" id="IPR036779">
    <property type="entry name" value="LysM_dom_sf"/>
</dbReference>